<dbReference type="Proteomes" id="UP000608890">
    <property type="component" value="Unassembled WGS sequence"/>
</dbReference>
<comment type="caution">
    <text evidence="1">The sequence shown here is derived from an EMBL/GenBank/DDBJ whole genome shotgun (WGS) entry which is preliminary data.</text>
</comment>
<keyword evidence="2" id="KW-1185">Reference proteome</keyword>
<protein>
    <submittedName>
        <fullName evidence="1">Uncharacterized protein</fullName>
    </submittedName>
</protein>
<accession>A0A917WT25</accession>
<reference evidence="1" key="2">
    <citation type="submission" date="2020-09" db="EMBL/GenBank/DDBJ databases">
        <authorList>
            <person name="Sun Q."/>
            <person name="Zhou Y."/>
        </authorList>
    </citation>
    <scope>NUCLEOTIDE SEQUENCE</scope>
    <source>
        <strain evidence="1">CGMCC 4.7312</strain>
    </source>
</reference>
<sequence length="98" mass="11068">MTVSFEIAREHMDKWPPFSDGCETCLMSGFTGTVVPHATMTQGDTLVAFYHHARCGRHWFTSWSASWDWTWQRIGPAGTPMVAGRRELRALPAPERSA</sequence>
<reference evidence="1" key="1">
    <citation type="journal article" date="2014" name="Int. J. Syst. Evol. Microbiol.">
        <title>Complete genome sequence of Corynebacterium casei LMG S-19264T (=DSM 44701T), isolated from a smear-ripened cheese.</title>
        <authorList>
            <consortium name="US DOE Joint Genome Institute (JGI-PGF)"/>
            <person name="Walter F."/>
            <person name="Albersmeier A."/>
            <person name="Kalinowski J."/>
            <person name="Ruckert C."/>
        </authorList>
    </citation>
    <scope>NUCLEOTIDE SEQUENCE</scope>
    <source>
        <strain evidence="1">CGMCC 4.7312</strain>
    </source>
</reference>
<organism evidence="1 2">
    <name type="scientific">Micromonospora sonchi</name>
    <dbReference type="NCBI Taxonomy" id="1763543"/>
    <lineage>
        <taxon>Bacteria</taxon>
        <taxon>Bacillati</taxon>
        <taxon>Actinomycetota</taxon>
        <taxon>Actinomycetes</taxon>
        <taxon>Micromonosporales</taxon>
        <taxon>Micromonosporaceae</taxon>
        <taxon>Micromonospora</taxon>
    </lineage>
</organism>
<evidence type="ECO:0000313" key="1">
    <source>
        <dbReference type="EMBL" id="GGM26881.1"/>
    </source>
</evidence>
<proteinExistence type="predicted"/>
<dbReference type="EMBL" id="BMNB01000003">
    <property type="protein sequence ID" value="GGM26881.1"/>
    <property type="molecule type" value="Genomic_DNA"/>
</dbReference>
<evidence type="ECO:0000313" key="2">
    <source>
        <dbReference type="Proteomes" id="UP000608890"/>
    </source>
</evidence>
<name>A0A917WT25_9ACTN</name>
<dbReference type="RefSeq" id="WP_189041006.1">
    <property type="nucleotide sequence ID" value="NZ_BMNB01000003.1"/>
</dbReference>
<gene>
    <name evidence="1" type="ORF">GCM10011608_09590</name>
</gene>
<dbReference type="AlphaFoldDB" id="A0A917WT25"/>